<sequence>MRLIFGVLALLVALGVVAQLARTQLAATRTERVVPAAGEGAASPGGGAVVSPRHQPQEVKRAVEGLMQQARPMPEDKP</sequence>
<evidence type="ECO:0000313" key="3">
    <source>
        <dbReference type="Proteomes" id="UP000297564"/>
    </source>
</evidence>
<dbReference type="Proteomes" id="UP000297564">
    <property type="component" value="Unassembled WGS sequence"/>
</dbReference>
<gene>
    <name evidence="2" type="ORF">EZ242_04175</name>
</gene>
<evidence type="ECO:0000256" key="1">
    <source>
        <dbReference type="SAM" id="MobiDB-lite"/>
    </source>
</evidence>
<comment type="caution">
    <text evidence="2">The sequence shown here is derived from an EMBL/GenBank/DDBJ whole genome shotgun (WGS) entry which is preliminary data.</text>
</comment>
<dbReference type="RefSeq" id="WP_135283835.1">
    <property type="nucleotide sequence ID" value="NZ_SMLL01000001.1"/>
</dbReference>
<feature type="region of interest" description="Disordered" evidence="1">
    <location>
        <begin position="36"/>
        <end position="57"/>
    </location>
</feature>
<organism evidence="2 3">
    <name type="scientific">Ramlibacter rhizophilus</name>
    <dbReference type="NCBI Taxonomy" id="1781167"/>
    <lineage>
        <taxon>Bacteria</taxon>
        <taxon>Pseudomonadati</taxon>
        <taxon>Pseudomonadota</taxon>
        <taxon>Betaproteobacteria</taxon>
        <taxon>Burkholderiales</taxon>
        <taxon>Comamonadaceae</taxon>
        <taxon>Ramlibacter</taxon>
    </lineage>
</organism>
<accession>A0A4Z0C1Y1</accession>
<dbReference type="AlphaFoldDB" id="A0A4Z0C1Y1"/>
<dbReference type="EMBL" id="SMLL01000001">
    <property type="protein sequence ID" value="TFZ04952.1"/>
    <property type="molecule type" value="Genomic_DNA"/>
</dbReference>
<evidence type="ECO:0000313" key="2">
    <source>
        <dbReference type="EMBL" id="TFZ04952.1"/>
    </source>
</evidence>
<name>A0A4Z0C1Y1_9BURK</name>
<keyword evidence="3" id="KW-1185">Reference proteome</keyword>
<reference evidence="2 3" key="1">
    <citation type="submission" date="2019-03" db="EMBL/GenBank/DDBJ databases">
        <title>Ramlibacter rhizophilus CCTCC AB2015357, whole genome shotgun sequence.</title>
        <authorList>
            <person name="Zhang X."/>
            <person name="Feng G."/>
            <person name="Zhu H."/>
        </authorList>
    </citation>
    <scope>NUCLEOTIDE SEQUENCE [LARGE SCALE GENOMIC DNA]</scope>
    <source>
        <strain evidence="2 3">CCTCC AB2015357</strain>
    </source>
</reference>
<proteinExistence type="predicted"/>
<protein>
    <submittedName>
        <fullName evidence="2">Uncharacterized protein</fullName>
    </submittedName>
</protein>